<name>A0A194YRA3_SORBI</name>
<reference evidence="3" key="2">
    <citation type="journal article" date="2018" name="Plant J.">
        <title>The Sorghum bicolor reference genome: improved assembly, gene annotations, a transcriptome atlas, and signatures of genome organization.</title>
        <authorList>
            <person name="McCormick R.F."/>
            <person name="Truong S.K."/>
            <person name="Sreedasyam A."/>
            <person name="Jenkins J."/>
            <person name="Shu S."/>
            <person name="Sims D."/>
            <person name="Kennedy M."/>
            <person name="Amirebrahimi M."/>
            <person name="Weers B.D."/>
            <person name="McKinley B."/>
            <person name="Mattison A."/>
            <person name="Morishige D.T."/>
            <person name="Grimwood J."/>
            <person name="Schmutz J."/>
            <person name="Mullet J.E."/>
        </authorList>
    </citation>
    <scope>NUCLEOTIDE SEQUENCE [LARGE SCALE GENOMIC DNA]</scope>
    <source>
        <strain evidence="3">cv. BTx623</strain>
    </source>
</reference>
<evidence type="ECO:0000313" key="3">
    <source>
        <dbReference type="Proteomes" id="UP000000768"/>
    </source>
</evidence>
<dbReference type="AlphaFoldDB" id="A0A194YRA3"/>
<dbReference type="Proteomes" id="UP000000768">
    <property type="component" value="Chromosome 4"/>
</dbReference>
<dbReference type="OrthoDB" id="10514869at2759"/>
<evidence type="ECO:0000256" key="1">
    <source>
        <dbReference type="SAM" id="MobiDB-lite"/>
    </source>
</evidence>
<dbReference type="InParanoid" id="A0A194YRA3"/>
<sequence length="279" mass="31885">MHRSATTRYIFQYSNLTIVEKNSSIRLRMNQLEQTVIARFPQHQSHNITTQAIQQAVENQFGAFVSVQDISRYESNFLLQIHSSTVRRDMLTRGYINMIPSSPNLIPWNPEYGSVATLAYTYLPTLSSFDHNTSARTSGKPLKQIQIQIYGIPPHLCSRTTIDALLGKLATIHQITLNTTKHTYFVSAETHCLDAIPPTANIGIKRMLHGKLLLNIWPIWYEIMDITLPTLGFTEQYYNLQPDDEATSARQDTDIERFSPVRNSSEHECGCESDRSMNY</sequence>
<evidence type="ECO:0000313" key="2">
    <source>
        <dbReference type="EMBL" id="KXG30721.1"/>
    </source>
</evidence>
<dbReference type="EMBL" id="CM000763">
    <property type="protein sequence ID" value="KXG30721.1"/>
    <property type="molecule type" value="Genomic_DNA"/>
</dbReference>
<organism evidence="2 3">
    <name type="scientific">Sorghum bicolor</name>
    <name type="common">Sorghum</name>
    <name type="synonym">Sorghum vulgare</name>
    <dbReference type="NCBI Taxonomy" id="4558"/>
    <lineage>
        <taxon>Eukaryota</taxon>
        <taxon>Viridiplantae</taxon>
        <taxon>Streptophyta</taxon>
        <taxon>Embryophyta</taxon>
        <taxon>Tracheophyta</taxon>
        <taxon>Spermatophyta</taxon>
        <taxon>Magnoliopsida</taxon>
        <taxon>Liliopsida</taxon>
        <taxon>Poales</taxon>
        <taxon>Poaceae</taxon>
        <taxon>PACMAD clade</taxon>
        <taxon>Panicoideae</taxon>
        <taxon>Andropogonodae</taxon>
        <taxon>Andropogoneae</taxon>
        <taxon>Sorghinae</taxon>
        <taxon>Sorghum</taxon>
    </lineage>
</organism>
<proteinExistence type="predicted"/>
<protein>
    <submittedName>
        <fullName evidence="2">Uncharacterized protein</fullName>
    </submittedName>
</protein>
<gene>
    <name evidence="2" type="ORF">SORBI_3004G230600</name>
</gene>
<dbReference type="Gramene" id="KXG30721">
    <property type="protein sequence ID" value="KXG30721"/>
    <property type="gene ID" value="SORBI_3004G230600"/>
</dbReference>
<feature type="region of interest" description="Disordered" evidence="1">
    <location>
        <begin position="259"/>
        <end position="279"/>
    </location>
</feature>
<keyword evidence="3" id="KW-1185">Reference proteome</keyword>
<reference evidence="2 3" key="1">
    <citation type="journal article" date="2009" name="Nature">
        <title>The Sorghum bicolor genome and the diversification of grasses.</title>
        <authorList>
            <person name="Paterson A.H."/>
            <person name="Bowers J.E."/>
            <person name="Bruggmann R."/>
            <person name="Dubchak I."/>
            <person name="Grimwood J."/>
            <person name="Gundlach H."/>
            <person name="Haberer G."/>
            <person name="Hellsten U."/>
            <person name="Mitros T."/>
            <person name="Poliakov A."/>
            <person name="Schmutz J."/>
            <person name="Spannagl M."/>
            <person name="Tang H."/>
            <person name="Wang X."/>
            <person name="Wicker T."/>
            <person name="Bharti A.K."/>
            <person name="Chapman J."/>
            <person name="Feltus F.A."/>
            <person name="Gowik U."/>
            <person name="Grigoriev I.V."/>
            <person name="Lyons E."/>
            <person name="Maher C.A."/>
            <person name="Martis M."/>
            <person name="Narechania A."/>
            <person name="Otillar R.P."/>
            <person name="Penning B.W."/>
            <person name="Salamov A.A."/>
            <person name="Wang Y."/>
            <person name="Zhang L."/>
            <person name="Carpita N.C."/>
            <person name="Freeling M."/>
            <person name="Gingle A.R."/>
            <person name="Hash C.T."/>
            <person name="Keller B."/>
            <person name="Klein P."/>
            <person name="Kresovich S."/>
            <person name="McCann M.C."/>
            <person name="Ming R."/>
            <person name="Peterson D.G."/>
            <person name="Mehboob-ur-Rahman"/>
            <person name="Ware D."/>
            <person name="Westhoff P."/>
            <person name="Mayer K.F."/>
            <person name="Messing J."/>
            <person name="Rokhsar D.S."/>
        </authorList>
    </citation>
    <scope>NUCLEOTIDE SEQUENCE [LARGE SCALE GENOMIC DNA]</scope>
    <source>
        <strain evidence="3">cv. BTx623</strain>
    </source>
</reference>
<dbReference type="ExpressionAtlas" id="A0A194YRA3">
    <property type="expression patterns" value="baseline"/>
</dbReference>
<accession>A0A194YRA3</accession>